<comment type="caution">
    <text evidence="2">The sequence shown here is derived from an EMBL/GenBank/DDBJ whole genome shotgun (WGS) entry which is preliminary data.</text>
</comment>
<feature type="region of interest" description="Disordered" evidence="1">
    <location>
        <begin position="40"/>
        <end position="77"/>
    </location>
</feature>
<dbReference type="Proteomes" id="UP000287651">
    <property type="component" value="Unassembled WGS sequence"/>
</dbReference>
<feature type="non-terminal residue" evidence="2">
    <location>
        <position position="1"/>
    </location>
</feature>
<organism evidence="2 3">
    <name type="scientific">Ensete ventricosum</name>
    <name type="common">Abyssinian banana</name>
    <name type="synonym">Musa ensete</name>
    <dbReference type="NCBI Taxonomy" id="4639"/>
    <lineage>
        <taxon>Eukaryota</taxon>
        <taxon>Viridiplantae</taxon>
        <taxon>Streptophyta</taxon>
        <taxon>Embryophyta</taxon>
        <taxon>Tracheophyta</taxon>
        <taxon>Spermatophyta</taxon>
        <taxon>Magnoliopsida</taxon>
        <taxon>Liliopsida</taxon>
        <taxon>Zingiberales</taxon>
        <taxon>Musaceae</taxon>
        <taxon>Ensete</taxon>
    </lineage>
</organism>
<proteinExistence type="predicted"/>
<sequence>VVASLQQGLLKEGAAHGQAVEAAARRGDACGHDTRWQAACKGGRSQERPQGRRPWRCHPPLGREAVSGQGQQPPVQG</sequence>
<evidence type="ECO:0000313" key="3">
    <source>
        <dbReference type="Proteomes" id="UP000287651"/>
    </source>
</evidence>
<protein>
    <submittedName>
        <fullName evidence="2">Uncharacterized protein</fullName>
    </submittedName>
</protein>
<evidence type="ECO:0000313" key="2">
    <source>
        <dbReference type="EMBL" id="RRT59698.1"/>
    </source>
</evidence>
<reference evidence="2 3" key="1">
    <citation type="journal article" date="2014" name="Agronomy (Basel)">
        <title>A Draft Genome Sequence for Ensete ventricosum, the Drought-Tolerant Tree Against Hunger.</title>
        <authorList>
            <person name="Harrison J."/>
            <person name="Moore K.A."/>
            <person name="Paszkiewicz K."/>
            <person name="Jones T."/>
            <person name="Grant M."/>
            <person name="Ambacheew D."/>
            <person name="Muzemil S."/>
            <person name="Studholme D.J."/>
        </authorList>
    </citation>
    <scope>NUCLEOTIDE SEQUENCE [LARGE SCALE GENOMIC DNA]</scope>
</reference>
<dbReference type="EMBL" id="AMZH03008105">
    <property type="protein sequence ID" value="RRT59698.1"/>
    <property type="molecule type" value="Genomic_DNA"/>
</dbReference>
<name>A0A426Z6U5_ENSVE</name>
<accession>A0A426Z6U5</accession>
<feature type="compositionally biased region" description="Low complexity" evidence="1">
    <location>
        <begin position="68"/>
        <end position="77"/>
    </location>
</feature>
<dbReference type="AlphaFoldDB" id="A0A426Z6U5"/>
<evidence type="ECO:0000256" key="1">
    <source>
        <dbReference type="SAM" id="MobiDB-lite"/>
    </source>
</evidence>
<gene>
    <name evidence="2" type="ORF">B296_00017921</name>
</gene>